<sequence length="74" mass="8490">MVHVDINDPIWDGVRDRLIALGFKRGYANGIRKTRDRIARNMLKDDLPKDLVSQYTSLSAEEVDEIARSLNCED</sequence>
<protein>
    <submittedName>
        <fullName evidence="1">Uncharacterized protein</fullName>
    </submittedName>
</protein>
<evidence type="ECO:0000313" key="1">
    <source>
        <dbReference type="EMBL" id="MBO8443956.1"/>
    </source>
</evidence>
<reference evidence="1" key="1">
    <citation type="submission" date="2020-10" db="EMBL/GenBank/DDBJ databases">
        <authorList>
            <person name="Gilroy R."/>
        </authorList>
    </citation>
    <scope>NUCLEOTIDE SEQUENCE</scope>
    <source>
        <strain evidence="1">11167</strain>
    </source>
</reference>
<name>A0A9D9HA49_9SPIR</name>
<proteinExistence type="predicted"/>
<dbReference type="Proteomes" id="UP000823633">
    <property type="component" value="Unassembled WGS sequence"/>
</dbReference>
<accession>A0A9D9HA49</accession>
<comment type="caution">
    <text evidence="1">The sequence shown here is derived from an EMBL/GenBank/DDBJ whole genome shotgun (WGS) entry which is preliminary data.</text>
</comment>
<gene>
    <name evidence="1" type="ORF">IAC42_09425</name>
</gene>
<dbReference type="AlphaFoldDB" id="A0A9D9HA49"/>
<organism evidence="1 2">
    <name type="scientific">Candidatus Aphodenecus pullistercoris</name>
    <dbReference type="NCBI Taxonomy" id="2840669"/>
    <lineage>
        <taxon>Bacteria</taxon>
        <taxon>Pseudomonadati</taxon>
        <taxon>Spirochaetota</taxon>
        <taxon>Spirochaetia</taxon>
        <taxon>Spirochaetales</taxon>
        <taxon>Candidatus Aphodenecus</taxon>
    </lineage>
</organism>
<reference evidence="1" key="2">
    <citation type="journal article" date="2021" name="PeerJ">
        <title>Extensive microbial diversity within the chicken gut microbiome revealed by metagenomics and culture.</title>
        <authorList>
            <person name="Gilroy R."/>
            <person name="Ravi A."/>
            <person name="Getino M."/>
            <person name="Pursley I."/>
            <person name="Horton D.L."/>
            <person name="Alikhan N.F."/>
            <person name="Baker D."/>
            <person name="Gharbi K."/>
            <person name="Hall N."/>
            <person name="Watson M."/>
            <person name="Adriaenssens E.M."/>
            <person name="Foster-Nyarko E."/>
            <person name="Jarju S."/>
            <person name="Secka A."/>
            <person name="Antonio M."/>
            <person name="Oren A."/>
            <person name="Chaudhuri R.R."/>
            <person name="La Ragione R."/>
            <person name="Hildebrand F."/>
            <person name="Pallen M.J."/>
        </authorList>
    </citation>
    <scope>NUCLEOTIDE SEQUENCE</scope>
    <source>
        <strain evidence="1">11167</strain>
    </source>
</reference>
<evidence type="ECO:0000313" key="2">
    <source>
        <dbReference type="Proteomes" id="UP000823633"/>
    </source>
</evidence>
<dbReference type="EMBL" id="JADIMU010000065">
    <property type="protein sequence ID" value="MBO8443956.1"/>
    <property type="molecule type" value="Genomic_DNA"/>
</dbReference>